<dbReference type="Proteomes" id="UP000827724">
    <property type="component" value="Unassembled WGS sequence"/>
</dbReference>
<dbReference type="InterPro" id="IPR013342">
    <property type="entry name" value="Mandelate_racemase_C"/>
</dbReference>
<evidence type="ECO:0000256" key="1">
    <source>
        <dbReference type="ARBA" id="ARBA00001946"/>
    </source>
</evidence>
<dbReference type="InterPro" id="IPR029065">
    <property type="entry name" value="Enolase_C-like"/>
</dbReference>
<dbReference type="SMART" id="SM00922">
    <property type="entry name" value="MR_MLE"/>
    <property type="match status" value="1"/>
</dbReference>
<feature type="region of interest" description="Disordered" evidence="4">
    <location>
        <begin position="425"/>
        <end position="458"/>
    </location>
</feature>
<keyword evidence="2" id="KW-0479">Metal-binding</keyword>
<dbReference type="SFLD" id="SFLDF00006">
    <property type="entry name" value="rhamnonate_dehydratase"/>
    <property type="match status" value="1"/>
</dbReference>
<dbReference type="SUPFAM" id="SSF51604">
    <property type="entry name" value="Enolase C-terminal domain-like"/>
    <property type="match status" value="1"/>
</dbReference>
<dbReference type="GO" id="GO:0000287">
    <property type="term" value="F:magnesium ion binding"/>
    <property type="evidence" value="ECO:0007669"/>
    <property type="project" value="TreeGrafter"/>
</dbReference>
<dbReference type="InterPro" id="IPR013341">
    <property type="entry name" value="Mandelate_racemase_N_dom"/>
</dbReference>
<dbReference type="CDD" id="cd03327">
    <property type="entry name" value="MR_like_2"/>
    <property type="match status" value="1"/>
</dbReference>
<dbReference type="PANTHER" id="PTHR13794:SF58">
    <property type="entry name" value="MITOCHONDRIAL ENOLASE SUPERFAMILY MEMBER 1"/>
    <property type="match status" value="1"/>
</dbReference>
<name>A0A9P8QY62_9HYPO</name>
<gene>
    <name evidence="6" type="ORF">Trco_001017</name>
</gene>
<comment type="caution">
    <text evidence="6">The sequence shown here is derived from an EMBL/GenBank/DDBJ whole genome shotgun (WGS) entry which is preliminary data.</text>
</comment>
<dbReference type="EMBL" id="JAIWOZ010000001">
    <property type="protein sequence ID" value="KAH6610997.1"/>
    <property type="molecule type" value="Genomic_DNA"/>
</dbReference>
<dbReference type="Pfam" id="PF02746">
    <property type="entry name" value="MR_MLE_N"/>
    <property type="match status" value="1"/>
</dbReference>
<reference evidence="6" key="1">
    <citation type="submission" date="2021-08" db="EMBL/GenBank/DDBJ databases">
        <title>Chromosome-Level Trichoderma cornu-damae using Hi-C Data.</title>
        <authorList>
            <person name="Kim C.S."/>
        </authorList>
    </citation>
    <scope>NUCLEOTIDE SEQUENCE</scope>
    <source>
        <strain evidence="6">KA19-0412C</strain>
    </source>
</reference>
<dbReference type="Gene3D" id="3.30.390.10">
    <property type="entry name" value="Enolase-like, N-terminal domain"/>
    <property type="match status" value="1"/>
</dbReference>
<dbReference type="SUPFAM" id="SSF54826">
    <property type="entry name" value="Enolase N-terminal domain-like"/>
    <property type="match status" value="1"/>
</dbReference>
<evidence type="ECO:0000256" key="2">
    <source>
        <dbReference type="ARBA" id="ARBA00022723"/>
    </source>
</evidence>
<dbReference type="InterPro" id="IPR023444">
    <property type="entry name" value="L-Rhamnon_dehydrat"/>
</dbReference>
<dbReference type="SFLD" id="SFLDG00179">
    <property type="entry name" value="mandelate_racemase"/>
    <property type="match status" value="1"/>
</dbReference>
<dbReference type="AlphaFoldDB" id="A0A9P8QY62"/>
<dbReference type="GO" id="GO:0016052">
    <property type="term" value="P:carbohydrate catabolic process"/>
    <property type="evidence" value="ECO:0007669"/>
    <property type="project" value="TreeGrafter"/>
</dbReference>
<evidence type="ECO:0000313" key="6">
    <source>
        <dbReference type="EMBL" id="KAH6610997.1"/>
    </source>
</evidence>
<evidence type="ECO:0000259" key="5">
    <source>
        <dbReference type="SMART" id="SM00922"/>
    </source>
</evidence>
<evidence type="ECO:0000313" key="7">
    <source>
        <dbReference type="Proteomes" id="UP000827724"/>
    </source>
</evidence>
<keyword evidence="7" id="KW-1185">Reference proteome</keyword>
<comment type="cofactor">
    <cofactor evidence="1">
        <name>Mg(2+)</name>
        <dbReference type="ChEBI" id="CHEBI:18420"/>
    </cofactor>
</comment>
<dbReference type="PANTHER" id="PTHR13794">
    <property type="entry name" value="ENOLASE SUPERFAMILY, MANDELATE RACEMASE"/>
    <property type="match status" value="1"/>
</dbReference>
<dbReference type="NCBIfam" id="NF011968">
    <property type="entry name" value="PRK15440.1"/>
    <property type="match status" value="1"/>
</dbReference>
<feature type="domain" description="Mandelate racemase/muconate lactonizing enzyme C-terminal" evidence="5">
    <location>
        <begin position="191"/>
        <end position="289"/>
    </location>
</feature>
<dbReference type="GO" id="GO:0050032">
    <property type="term" value="F:L-rhamnonate dehydratase activity"/>
    <property type="evidence" value="ECO:0007669"/>
    <property type="project" value="InterPro"/>
</dbReference>
<evidence type="ECO:0000256" key="3">
    <source>
        <dbReference type="ARBA" id="ARBA00022842"/>
    </source>
</evidence>
<organism evidence="6 7">
    <name type="scientific">Trichoderma cornu-damae</name>
    <dbReference type="NCBI Taxonomy" id="654480"/>
    <lineage>
        <taxon>Eukaryota</taxon>
        <taxon>Fungi</taxon>
        <taxon>Dikarya</taxon>
        <taxon>Ascomycota</taxon>
        <taxon>Pezizomycotina</taxon>
        <taxon>Sordariomycetes</taxon>
        <taxon>Hypocreomycetidae</taxon>
        <taxon>Hypocreales</taxon>
        <taxon>Hypocreaceae</taxon>
        <taxon>Trichoderma</taxon>
    </lineage>
</organism>
<dbReference type="OrthoDB" id="17395at2759"/>
<keyword evidence="3" id="KW-0460">Magnesium</keyword>
<dbReference type="InterPro" id="IPR046945">
    <property type="entry name" value="RHMD-like"/>
</dbReference>
<sequence length="458" mass="51038">MRANSLVRQFPTIKAVRSYVISGVGSGTSSEQTQTFEFWSIKDFCGDYHNVNGGHWLIDSDISTPCSQWSQYRKSRTSWGINVLGSLLVELEASDGTIGFATGFGGPPACWLVHQHFERFLVGADPRKTNLLFEQMYRASMFYGRKGLPIAVISVIDLALWDLLGKIRNEPVYQLIGGATKERLDFYCTGPEPTAAREMGFWGAKVPLPFCPEEGHEGLRKNVEFLRKHREAVGPDFPIMVDCYMSLNVSYTIELVKACSDFNINWWEECLSPDDTDGFEQIKRAHPTEKFTTGEHEYSRYGFRKLIEGRNLDIIQPDVMWLGGMTELLKVAAMAAAYDIPVVPHASGPYSYHFVISQPNTPFQEYLANSPDGKSVLPVFGDLFIDEPIPTRGYLTRGDLDKPGFGLTISNAARSKLIPSNYLLRPPPVQQPKLSPPISSVNGEGKQANGNKDCASKA</sequence>
<dbReference type="Gene3D" id="3.20.20.120">
    <property type="entry name" value="Enolase-like C-terminal domain"/>
    <property type="match status" value="1"/>
</dbReference>
<dbReference type="Pfam" id="PF13378">
    <property type="entry name" value="MR_MLE_C"/>
    <property type="match status" value="1"/>
</dbReference>
<dbReference type="FunFam" id="3.20.20.120:FF:000005">
    <property type="entry name" value="Putative L-rhamnonate dehydratase"/>
    <property type="match status" value="1"/>
</dbReference>
<proteinExistence type="predicted"/>
<dbReference type="SFLD" id="SFLDS00001">
    <property type="entry name" value="Enolase"/>
    <property type="match status" value="1"/>
</dbReference>
<dbReference type="InterPro" id="IPR029017">
    <property type="entry name" value="Enolase-like_N"/>
</dbReference>
<dbReference type="InterPro" id="IPR036849">
    <property type="entry name" value="Enolase-like_C_sf"/>
</dbReference>
<protein>
    <submittedName>
        <fullName evidence="6">Mandelate racemase muconate lactonizing enzyme family</fullName>
    </submittedName>
</protein>
<evidence type="ECO:0000256" key="4">
    <source>
        <dbReference type="SAM" id="MobiDB-lite"/>
    </source>
</evidence>
<accession>A0A9P8QY62</accession>